<sequence>MRHEAESERSGGRSSASAPSPAELFERTRPLGERINELLEEPCDSLAAEVDVLTKAYGILNAELR</sequence>
<evidence type="ECO:0000313" key="2">
    <source>
        <dbReference type="EMBL" id="EPD70064.1"/>
    </source>
</evidence>
<comment type="caution">
    <text evidence="2">The sequence shown here is derived from an EMBL/GenBank/DDBJ whole genome shotgun (WGS) entry which is preliminary data.</text>
</comment>
<accession>S3A185</accession>
<feature type="region of interest" description="Disordered" evidence="1">
    <location>
        <begin position="1"/>
        <end position="29"/>
    </location>
</feature>
<dbReference type="AlphaFoldDB" id="S3A185"/>
<dbReference type="Proteomes" id="UP000014408">
    <property type="component" value="Unassembled WGS sequence"/>
</dbReference>
<dbReference type="PATRIC" id="fig|1125779.3.peg.483"/>
<reference evidence="2 3" key="1">
    <citation type="submission" date="2013-05" db="EMBL/GenBank/DDBJ databases">
        <title>The Genome Sequence of Corynebacterium pyruviciproducens 1773O (ATCC BAA-1742).</title>
        <authorList>
            <consortium name="The Broad Institute Genomics Platform"/>
            <person name="Earl A."/>
            <person name="Ward D."/>
            <person name="Feldgarden M."/>
            <person name="Gevers D."/>
            <person name="Tong J."/>
            <person name="Walker B."/>
            <person name="Young S."/>
            <person name="Zeng Q."/>
            <person name="Gargeya S."/>
            <person name="Fitzgerald M."/>
            <person name="Haas B."/>
            <person name="Abouelleil A."/>
            <person name="Allen A.W."/>
            <person name="Alvarado L."/>
            <person name="Arachchi H.M."/>
            <person name="Berlin A.M."/>
            <person name="Chapman S.B."/>
            <person name="Gainer-Dewar J."/>
            <person name="Goldberg J."/>
            <person name="Griggs A."/>
            <person name="Gujja S."/>
            <person name="Hansen M."/>
            <person name="Howarth C."/>
            <person name="Imamovic A."/>
            <person name="Ireland A."/>
            <person name="Larimer J."/>
            <person name="McCowan C."/>
            <person name="Murphy C."/>
            <person name="Pearson M."/>
            <person name="Poon T.W."/>
            <person name="Priest M."/>
            <person name="Roberts A."/>
            <person name="Saif S."/>
            <person name="Shea T."/>
            <person name="Sisk P."/>
            <person name="Sykes S."/>
            <person name="Wortman J."/>
            <person name="Nusbaum C."/>
            <person name="Birren B."/>
        </authorList>
    </citation>
    <scope>NUCLEOTIDE SEQUENCE [LARGE SCALE GENOMIC DNA]</scope>
    <source>
        <strain evidence="2 3">ATCC BAA-1742</strain>
    </source>
</reference>
<organism evidence="2 3">
    <name type="scientific">Corynebacterium pyruviciproducens ATCC BAA-1742</name>
    <dbReference type="NCBI Taxonomy" id="1125779"/>
    <lineage>
        <taxon>Bacteria</taxon>
        <taxon>Bacillati</taxon>
        <taxon>Actinomycetota</taxon>
        <taxon>Actinomycetes</taxon>
        <taxon>Mycobacteriales</taxon>
        <taxon>Corynebacteriaceae</taxon>
        <taxon>Corynebacterium</taxon>
    </lineage>
</organism>
<name>S3A185_9CORY</name>
<proteinExistence type="predicted"/>
<dbReference type="eggNOG" id="ENOG5031QDT">
    <property type="taxonomic scope" value="Bacteria"/>
</dbReference>
<feature type="compositionally biased region" description="Basic and acidic residues" evidence="1">
    <location>
        <begin position="1"/>
        <end position="11"/>
    </location>
</feature>
<dbReference type="HOGENOM" id="CLU_2971732_0_0_11"/>
<keyword evidence="3" id="KW-1185">Reference proteome</keyword>
<gene>
    <name evidence="2" type="ORF">HMPREF1219_00496</name>
</gene>
<dbReference type="STRING" id="1125779.HMPREF1219_00496"/>
<protein>
    <submittedName>
        <fullName evidence="2">Uncharacterized protein</fullName>
    </submittedName>
</protein>
<evidence type="ECO:0000313" key="3">
    <source>
        <dbReference type="Proteomes" id="UP000014408"/>
    </source>
</evidence>
<feature type="compositionally biased region" description="Low complexity" evidence="1">
    <location>
        <begin position="12"/>
        <end position="23"/>
    </location>
</feature>
<dbReference type="EMBL" id="ATBY01000009">
    <property type="protein sequence ID" value="EPD70064.1"/>
    <property type="molecule type" value="Genomic_DNA"/>
</dbReference>
<evidence type="ECO:0000256" key="1">
    <source>
        <dbReference type="SAM" id="MobiDB-lite"/>
    </source>
</evidence>